<evidence type="ECO:0000313" key="2">
    <source>
        <dbReference type="EMBL" id="KAG5649222.1"/>
    </source>
</evidence>
<comment type="caution">
    <text evidence="2">The sequence shown here is derived from an EMBL/GenBank/DDBJ whole genome shotgun (WGS) entry which is preliminary data.</text>
</comment>
<gene>
    <name evidence="2" type="ORF">H0H81_005339</name>
</gene>
<dbReference type="EMBL" id="JABCKI010001354">
    <property type="protein sequence ID" value="KAG5649222.1"/>
    <property type="molecule type" value="Genomic_DNA"/>
</dbReference>
<evidence type="ECO:0000256" key="1">
    <source>
        <dbReference type="SAM" id="MobiDB-lite"/>
    </source>
</evidence>
<dbReference type="OrthoDB" id="2669721at2759"/>
<name>A0A9P7GLM8_9AGAR</name>
<dbReference type="PANTHER" id="PTHR46579:SF1">
    <property type="entry name" value="F5_8 TYPE C DOMAIN-CONTAINING PROTEIN"/>
    <property type="match status" value="1"/>
</dbReference>
<protein>
    <submittedName>
        <fullName evidence="2">Uncharacterized protein</fullName>
    </submittedName>
</protein>
<feature type="non-terminal residue" evidence="2">
    <location>
        <position position="504"/>
    </location>
</feature>
<sequence>MILEPDEAPRRYHQNLLYLLGSHNATDYKERRKQTGISGVSIFSGLSPHHRLPIPSGFPGDSMHAPTLNPGDLLIPMWHGTFQCATTDNMRNWDWATLKDDIWIKHGEDVGSSKPYLPGFFDHPPRNIEKKGSSSYKAKEYQGYFYGLGPALLFGILPHIYWENFCKIVYAIRILHQHSIPSDQLVDAQKHLVESCLEFEALYGQRRTDRLHMVRPVVHAIPHMAAETVHLGPAPLYSTWTMERMIGSLGREIRQPSKPYRNLSERADTDDSATMLKRKRSSTSLPMVSMAKREKTEESVLGPSRSVENVESVQVLSDKAVPDCEMSDTDSGDVAHAPVPQLSKPVAKDTLVDSQRAVDVGGACVNTNTGAAANPETSVDTDLTINSTPDVLDVNVTATDAGIVFDAVDDAVDPANNPSVAISDSSPSVDTSSVANISATQFDTVPQNEDIGPATVHVNNSAGTSELGAVGDMTTNLGGTEKKIGTSFKFKVKNPLIDAASKIN</sequence>
<feature type="region of interest" description="Disordered" evidence="1">
    <location>
        <begin position="256"/>
        <end position="347"/>
    </location>
</feature>
<dbReference type="AlphaFoldDB" id="A0A9P7GLM8"/>
<feature type="compositionally biased region" description="Polar residues" evidence="1">
    <location>
        <begin position="306"/>
        <end position="315"/>
    </location>
</feature>
<accession>A0A9P7GLM8</accession>
<dbReference type="PANTHER" id="PTHR46579">
    <property type="entry name" value="F5/8 TYPE C DOMAIN-CONTAINING PROTEIN-RELATED"/>
    <property type="match status" value="1"/>
</dbReference>
<reference evidence="2" key="1">
    <citation type="submission" date="2021-02" db="EMBL/GenBank/DDBJ databases">
        <authorList>
            <person name="Nieuwenhuis M."/>
            <person name="Van De Peppel L.J.J."/>
        </authorList>
    </citation>
    <scope>NUCLEOTIDE SEQUENCE</scope>
    <source>
        <strain evidence="2">D49</strain>
    </source>
</reference>
<reference evidence="2" key="2">
    <citation type="submission" date="2021-10" db="EMBL/GenBank/DDBJ databases">
        <title>Phylogenomics reveals ancestral predisposition of the termite-cultivated fungus Termitomyces towards a domesticated lifestyle.</title>
        <authorList>
            <person name="Auxier B."/>
            <person name="Grum-Grzhimaylo A."/>
            <person name="Cardenas M.E."/>
            <person name="Lodge J.D."/>
            <person name="Laessoe T."/>
            <person name="Pedersen O."/>
            <person name="Smith M.E."/>
            <person name="Kuyper T.W."/>
            <person name="Franco-Molano E.A."/>
            <person name="Baroni T.J."/>
            <person name="Aanen D.K."/>
        </authorList>
    </citation>
    <scope>NUCLEOTIDE SEQUENCE</scope>
    <source>
        <strain evidence="2">D49</strain>
    </source>
</reference>
<dbReference type="Proteomes" id="UP000717328">
    <property type="component" value="Unassembled WGS sequence"/>
</dbReference>
<evidence type="ECO:0000313" key="3">
    <source>
        <dbReference type="Proteomes" id="UP000717328"/>
    </source>
</evidence>
<organism evidence="2 3">
    <name type="scientific">Sphagnurus paluster</name>
    <dbReference type="NCBI Taxonomy" id="117069"/>
    <lineage>
        <taxon>Eukaryota</taxon>
        <taxon>Fungi</taxon>
        <taxon>Dikarya</taxon>
        <taxon>Basidiomycota</taxon>
        <taxon>Agaricomycotina</taxon>
        <taxon>Agaricomycetes</taxon>
        <taxon>Agaricomycetidae</taxon>
        <taxon>Agaricales</taxon>
        <taxon>Tricholomatineae</taxon>
        <taxon>Lyophyllaceae</taxon>
        <taxon>Sphagnurus</taxon>
    </lineage>
</organism>
<keyword evidence="3" id="KW-1185">Reference proteome</keyword>
<proteinExistence type="predicted"/>